<dbReference type="PROSITE" id="PS00583">
    <property type="entry name" value="PFKB_KINASES_1"/>
    <property type="match status" value="1"/>
</dbReference>
<dbReference type="PANTHER" id="PTHR38011:SF11">
    <property type="entry name" value="2,5-DIAMINO-6-RIBOSYLAMINO-4(3H)-PYRIMIDINONE 5'-PHOSPHATE REDUCTASE"/>
    <property type="match status" value="1"/>
</dbReference>
<evidence type="ECO:0000313" key="2">
    <source>
        <dbReference type="EMBL" id="GIG93257.1"/>
    </source>
</evidence>
<dbReference type="InterPro" id="IPR050765">
    <property type="entry name" value="Riboflavin_Biosynth_HTPR"/>
</dbReference>
<dbReference type="InterPro" id="IPR024072">
    <property type="entry name" value="DHFR-like_dom_sf"/>
</dbReference>
<protein>
    <recommendedName>
        <fullName evidence="1">Bacterial bifunctional deaminase-reductase C-terminal domain-containing protein</fullName>
    </recommendedName>
</protein>
<dbReference type="EMBL" id="BONW01000056">
    <property type="protein sequence ID" value="GIG93257.1"/>
    <property type="molecule type" value="Genomic_DNA"/>
</dbReference>
<dbReference type="InterPro" id="IPR002734">
    <property type="entry name" value="RibDG_C"/>
</dbReference>
<dbReference type="InterPro" id="IPR029056">
    <property type="entry name" value="Ribokinase-like"/>
</dbReference>
<dbReference type="Proteomes" id="UP000646749">
    <property type="component" value="Unassembled WGS sequence"/>
</dbReference>
<evidence type="ECO:0000259" key="1">
    <source>
        <dbReference type="Pfam" id="PF01872"/>
    </source>
</evidence>
<dbReference type="Pfam" id="PF01872">
    <property type="entry name" value="RibD_C"/>
    <property type="match status" value="1"/>
</dbReference>
<dbReference type="RefSeq" id="WP_239142018.1">
    <property type="nucleotide sequence ID" value="NZ_BONW01000056.1"/>
</dbReference>
<comment type="caution">
    <text evidence="2">The sequence shown here is derived from an EMBL/GenBank/DDBJ whole genome shotgun (WGS) entry which is preliminary data.</text>
</comment>
<evidence type="ECO:0000313" key="3">
    <source>
        <dbReference type="Proteomes" id="UP000646749"/>
    </source>
</evidence>
<organism evidence="2 3">
    <name type="scientific">Plantactinospora endophytica</name>
    <dbReference type="NCBI Taxonomy" id="673535"/>
    <lineage>
        <taxon>Bacteria</taxon>
        <taxon>Bacillati</taxon>
        <taxon>Actinomycetota</taxon>
        <taxon>Actinomycetes</taxon>
        <taxon>Micromonosporales</taxon>
        <taxon>Micromonosporaceae</taxon>
        <taxon>Plantactinospora</taxon>
    </lineage>
</organism>
<feature type="domain" description="Bacterial bifunctional deaminase-reductase C-terminal" evidence="1">
    <location>
        <begin position="191"/>
        <end position="368"/>
    </location>
</feature>
<accession>A0ABQ4EG97</accession>
<reference evidence="2 3" key="1">
    <citation type="submission" date="2021-01" db="EMBL/GenBank/DDBJ databases">
        <title>Whole genome shotgun sequence of Plantactinospora endophytica NBRC 110450.</title>
        <authorList>
            <person name="Komaki H."/>
            <person name="Tamura T."/>
        </authorList>
    </citation>
    <scope>NUCLEOTIDE SEQUENCE [LARGE SCALE GENOMIC DNA]</scope>
    <source>
        <strain evidence="2 3">NBRC 110450</strain>
    </source>
</reference>
<keyword evidence="3" id="KW-1185">Reference proteome</keyword>
<dbReference type="SUPFAM" id="SSF53613">
    <property type="entry name" value="Ribokinase-like"/>
    <property type="match status" value="1"/>
</dbReference>
<dbReference type="InterPro" id="IPR002173">
    <property type="entry name" value="Carboh/pur_kinase_PfkB_CS"/>
</dbReference>
<name>A0ABQ4EG97_9ACTN</name>
<proteinExistence type="predicted"/>
<dbReference type="SUPFAM" id="SSF53597">
    <property type="entry name" value="Dihydrofolate reductase-like"/>
    <property type="match status" value="1"/>
</dbReference>
<dbReference type="Gene3D" id="3.40.1190.20">
    <property type="match status" value="1"/>
</dbReference>
<dbReference type="PANTHER" id="PTHR38011">
    <property type="entry name" value="DIHYDROFOLATE REDUCTASE FAMILY PROTEIN (AFU_ORTHOLOGUE AFUA_8G06820)"/>
    <property type="match status" value="1"/>
</dbReference>
<gene>
    <name evidence="2" type="ORF">Pen02_81930</name>
</gene>
<dbReference type="Gene3D" id="3.40.430.10">
    <property type="entry name" value="Dihydrofolate Reductase, subunit A"/>
    <property type="match status" value="1"/>
</dbReference>
<sequence>MPDRTGRVWTVLGGLHFDLAATIERRWLLDHADRDGPTWTDVRTELGGVGGNMARHLRDVGQSCALIAVVGADDIGQLLLQRAGMELSGVLLDPVVVSGANSGVVTLLHSIERGDRKRLVIGPDRSAHKGHKTRAWATWSPCARSANSRSCRLPDSGPPGNSSRLGCQKLATGADHVCEQRAHDIEGPAMRKIIYWVHTSVDGFVDGPHGEFDWPVMGPELSAYSEALDRRVDTLLFGRPVWQMMVGFWPNAESISDDPHVTAFAPFWRATPKIVFSRTYPGDAWTSRVIAGDLREEVTALKTQPGADLLLTGGAQLAAELTDLGLVDEFHVAVHPVVLGGGRKLFAERKQRLNLRAVDSRVLDGQVVVTSYRPTT</sequence>